<protein>
    <submittedName>
        <fullName evidence="3">PIR Superfamily Protein</fullName>
    </submittedName>
</protein>
<dbReference type="AlphaFoldDB" id="A0A1A9AIN5"/>
<accession>A0A1A9AIN5</accession>
<evidence type="ECO:0000313" key="3">
    <source>
        <dbReference type="EMBL" id="SBT55955.1"/>
    </source>
</evidence>
<sequence length="289" mass="33711">MTFDTHENLCPLSVFIKLLDEKNNLEKYNSDDLLGDILSTGNQTLKTFGPLLLKNYNALIRCQDQKEPCCNYLNYWLDKEKELYLRSISDSAKKNEKETIDKKKKRMDLMIYCTNRDYFKEMCNTSKRTNSPYCTVLNEYSDKHYIKFKECGCLNGKIHGKDYTSDISDRCTLYDASVTFPVYHIQEESVLEIPSSRESITQCEEASNQVHILQGTGEDLRILVEDSPLDYSTHWKSVLFFGLTFFGFSFVFLFLYKVEKTSFEKQGYSIIILIIIFSKNFILSINIFS</sequence>
<keyword evidence="5" id="KW-1185">Reference proteome</keyword>
<dbReference type="EMBL" id="FLRD01000952">
    <property type="protein sequence ID" value="SBT55955.1"/>
    <property type="molecule type" value="Genomic_DNA"/>
</dbReference>
<dbReference type="Proteomes" id="UP000078555">
    <property type="component" value="Unassembled WGS sequence"/>
</dbReference>
<organism evidence="3 5">
    <name type="scientific">Plasmodium ovale wallikeri</name>
    <dbReference type="NCBI Taxonomy" id="864142"/>
    <lineage>
        <taxon>Eukaryota</taxon>
        <taxon>Sar</taxon>
        <taxon>Alveolata</taxon>
        <taxon>Apicomplexa</taxon>
        <taxon>Aconoidasida</taxon>
        <taxon>Haemosporida</taxon>
        <taxon>Plasmodiidae</taxon>
        <taxon>Plasmodium</taxon>
        <taxon>Plasmodium (Plasmodium)</taxon>
    </lineage>
</organism>
<evidence type="ECO:0000313" key="5">
    <source>
        <dbReference type="Proteomes" id="UP000078555"/>
    </source>
</evidence>
<keyword evidence="1" id="KW-0812">Transmembrane</keyword>
<proteinExistence type="predicted"/>
<evidence type="ECO:0000256" key="1">
    <source>
        <dbReference type="SAM" id="Phobius"/>
    </source>
</evidence>
<dbReference type="Proteomes" id="UP000078550">
    <property type="component" value="Unassembled WGS sequence"/>
</dbReference>
<dbReference type="EMBL" id="FLRE01000707">
    <property type="protein sequence ID" value="SBT55109.1"/>
    <property type="molecule type" value="Genomic_DNA"/>
</dbReference>
<evidence type="ECO:0000313" key="2">
    <source>
        <dbReference type="EMBL" id="SBT55109.1"/>
    </source>
</evidence>
<gene>
    <name evidence="3" type="ORF">POVWA1_073420</name>
    <name evidence="2" type="ORF">POVWA2_066510</name>
</gene>
<name>A0A1A9AIN5_PLAOA</name>
<reference evidence="4 5" key="2">
    <citation type="submission" date="2016-05" db="EMBL/GenBank/DDBJ databases">
        <authorList>
            <person name="Naeem Raeece"/>
        </authorList>
    </citation>
    <scope>NUCLEOTIDE SEQUENCE [LARGE SCALE GENOMIC DNA]</scope>
</reference>
<feature type="transmembrane region" description="Helical" evidence="1">
    <location>
        <begin position="268"/>
        <end position="288"/>
    </location>
</feature>
<reference evidence="3" key="1">
    <citation type="submission" date="2016-05" db="EMBL/GenBank/DDBJ databases">
        <authorList>
            <person name="Lavstsen T."/>
            <person name="Jespersen J.S."/>
        </authorList>
    </citation>
    <scope>NUCLEOTIDE SEQUENCE [LARGE SCALE GENOMIC DNA]</scope>
</reference>
<evidence type="ECO:0000313" key="4">
    <source>
        <dbReference type="Proteomes" id="UP000078550"/>
    </source>
</evidence>
<keyword evidence="1" id="KW-0472">Membrane</keyword>
<keyword evidence="1" id="KW-1133">Transmembrane helix</keyword>
<feature type="transmembrane region" description="Helical" evidence="1">
    <location>
        <begin position="238"/>
        <end position="256"/>
    </location>
</feature>